<gene>
    <name evidence="1" type="ORF">LCGC14_2301410</name>
</gene>
<evidence type="ECO:0000313" key="1">
    <source>
        <dbReference type="EMBL" id="KKL50843.1"/>
    </source>
</evidence>
<accession>A0A0F9CNE3</accession>
<proteinExistence type="predicted"/>
<dbReference type="Pfam" id="PF25209">
    <property type="entry name" value="Phage_capsid_4"/>
    <property type="match status" value="1"/>
</dbReference>
<reference evidence="1" key="1">
    <citation type="journal article" date="2015" name="Nature">
        <title>Complex archaea that bridge the gap between prokaryotes and eukaryotes.</title>
        <authorList>
            <person name="Spang A."/>
            <person name="Saw J.H."/>
            <person name="Jorgensen S.L."/>
            <person name="Zaremba-Niedzwiedzka K."/>
            <person name="Martijn J."/>
            <person name="Lind A.E."/>
            <person name="van Eijk R."/>
            <person name="Schleper C."/>
            <person name="Guy L."/>
            <person name="Ettema T.J."/>
        </authorList>
    </citation>
    <scope>NUCLEOTIDE SEQUENCE</scope>
</reference>
<name>A0A0F9CNE3_9ZZZZ</name>
<dbReference type="SUPFAM" id="SSF56563">
    <property type="entry name" value="Major capsid protein gp5"/>
    <property type="match status" value="1"/>
</dbReference>
<comment type="caution">
    <text evidence="1">The sequence shown here is derived from an EMBL/GenBank/DDBJ whole genome shotgun (WGS) entry which is preliminary data.</text>
</comment>
<sequence length="245" mass="26712">MADQVGQFDIRGENISRVIRVFEKKKFKLKPLLLGVKSDKWTETYYKEDPTILTAAGTRNIKEIGRMSQFPTLNASWTKVSAQHFKYGGEGEISMEDVLTNAINVQARTLEKIAEAIINSVDIAIYAALTAEASTSGTVAASATWDNPTVANRNPIDDGLAGIQAMDENNVDVVANGKGIWLFNPKNYRSIISNSKVINNPSFKTADVVSNGRVGQIAGLTIVKTTSVTDDEAMIIISQRSAAWK</sequence>
<protein>
    <submittedName>
        <fullName evidence="1">Uncharacterized protein</fullName>
    </submittedName>
</protein>
<dbReference type="AlphaFoldDB" id="A0A0F9CNE3"/>
<organism evidence="1">
    <name type="scientific">marine sediment metagenome</name>
    <dbReference type="NCBI Taxonomy" id="412755"/>
    <lineage>
        <taxon>unclassified sequences</taxon>
        <taxon>metagenomes</taxon>
        <taxon>ecological metagenomes</taxon>
    </lineage>
</organism>
<feature type="non-terminal residue" evidence="1">
    <location>
        <position position="245"/>
    </location>
</feature>
<dbReference type="EMBL" id="LAZR01032451">
    <property type="protein sequence ID" value="KKL50843.1"/>
    <property type="molecule type" value="Genomic_DNA"/>
</dbReference>